<feature type="domain" description="F-box" evidence="1">
    <location>
        <begin position="26"/>
        <end position="88"/>
    </location>
</feature>
<gene>
    <name evidence="2" type="ORF">EXIGLDRAFT_723932</name>
</gene>
<protein>
    <recommendedName>
        <fullName evidence="1">F-box domain-containing protein</fullName>
    </recommendedName>
</protein>
<keyword evidence="3" id="KW-1185">Reference proteome</keyword>
<organism evidence="2 3">
    <name type="scientific">Exidia glandulosa HHB12029</name>
    <dbReference type="NCBI Taxonomy" id="1314781"/>
    <lineage>
        <taxon>Eukaryota</taxon>
        <taxon>Fungi</taxon>
        <taxon>Dikarya</taxon>
        <taxon>Basidiomycota</taxon>
        <taxon>Agaricomycotina</taxon>
        <taxon>Agaricomycetes</taxon>
        <taxon>Auriculariales</taxon>
        <taxon>Exidiaceae</taxon>
        <taxon>Exidia</taxon>
    </lineage>
</organism>
<evidence type="ECO:0000313" key="3">
    <source>
        <dbReference type="Proteomes" id="UP000077266"/>
    </source>
</evidence>
<sequence length="511" mass="57393">MLLRLFRKTHRLHKRPGNLNTASLASQLPHDVLLMIFATLRPSRGLRDNTLTHPDGFYAVGRPTLVSAALVCRAWFVAATALLYRSVRLDTAKKCITFTRTLASRPQLAAVVREVVFPGPTAVLSLPLDYTRRGLQRRLSPAQRRLRAAVTTIVNCCTNATRFYLAFPASEAIFDTFQLDVLAPRLQKLSLCQRAVEYHRLGLMPPSTAWYTNSSSDTNNLSALRFANLEVLCLSNMYYYCGSVPHPTIRTSFPALRALFLSRVHGPSADLCGMLRELGPSLETLSFYNVFVQRELGYFQSEWSGPLVLLDEDIIPSGCISALTDLRLLGSFVHAPPADPGILRLSNFRTGTPTLTKLTISTEHLKEMHAIPASLEQLICYHDIVNNSWGAAPQPMRTDALVVAASLKLRLPQFTLCGPRLCTIQMRAFNVCLHHLFIWQIVSFLLHSFCRNFGVDYITEVRLSHLTVRLAMRRAELAKRGLRITELDEQNIANDIFREQTGTGWDMSGFY</sequence>
<proteinExistence type="predicted"/>
<dbReference type="InterPro" id="IPR001810">
    <property type="entry name" value="F-box_dom"/>
</dbReference>
<dbReference type="OrthoDB" id="2883090at2759"/>
<dbReference type="AlphaFoldDB" id="A0A165EM06"/>
<dbReference type="Pfam" id="PF12937">
    <property type="entry name" value="F-box-like"/>
    <property type="match status" value="1"/>
</dbReference>
<evidence type="ECO:0000313" key="2">
    <source>
        <dbReference type="EMBL" id="KZV87254.1"/>
    </source>
</evidence>
<dbReference type="InParanoid" id="A0A165EM06"/>
<dbReference type="EMBL" id="KV426131">
    <property type="protein sequence ID" value="KZV87254.1"/>
    <property type="molecule type" value="Genomic_DNA"/>
</dbReference>
<dbReference type="Proteomes" id="UP000077266">
    <property type="component" value="Unassembled WGS sequence"/>
</dbReference>
<reference evidence="2 3" key="1">
    <citation type="journal article" date="2016" name="Mol. Biol. Evol.">
        <title>Comparative Genomics of Early-Diverging Mushroom-Forming Fungi Provides Insights into the Origins of Lignocellulose Decay Capabilities.</title>
        <authorList>
            <person name="Nagy L.G."/>
            <person name="Riley R."/>
            <person name="Tritt A."/>
            <person name="Adam C."/>
            <person name="Daum C."/>
            <person name="Floudas D."/>
            <person name="Sun H."/>
            <person name="Yadav J.S."/>
            <person name="Pangilinan J."/>
            <person name="Larsson K.H."/>
            <person name="Matsuura K."/>
            <person name="Barry K."/>
            <person name="Labutti K."/>
            <person name="Kuo R."/>
            <person name="Ohm R.A."/>
            <person name="Bhattacharya S.S."/>
            <person name="Shirouzu T."/>
            <person name="Yoshinaga Y."/>
            <person name="Martin F.M."/>
            <person name="Grigoriev I.V."/>
            <person name="Hibbett D.S."/>
        </authorList>
    </citation>
    <scope>NUCLEOTIDE SEQUENCE [LARGE SCALE GENOMIC DNA]</scope>
    <source>
        <strain evidence="2 3">HHB12029</strain>
    </source>
</reference>
<name>A0A165EM06_EXIGL</name>
<evidence type="ECO:0000259" key="1">
    <source>
        <dbReference type="Pfam" id="PF12937"/>
    </source>
</evidence>
<accession>A0A165EM06</accession>